<dbReference type="Proteomes" id="UP001158576">
    <property type="component" value="Chromosome PAR"/>
</dbReference>
<evidence type="ECO:0000313" key="3">
    <source>
        <dbReference type="Proteomes" id="UP001158576"/>
    </source>
</evidence>
<keyword evidence="3" id="KW-1185">Reference proteome</keyword>
<dbReference type="InterPro" id="IPR011043">
    <property type="entry name" value="Gal_Oxase/kelch_b-propeller"/>
</dbReference>
<evidence type="ECO:0000256" key="1">
    <source>
        <dbReference type="SAM" id="SignalP"/>
    </source>
</evidence>
<organism evidence="2 3">
    <name type="scientific">Oikopleura dioica</name>
    <name type="common">Tunicate</name>
    <dbReference type="NCBI Taxonomy" id="34765"/>
    <lineage>
        <taxon>Eukaryota</taxon>
        <taxon>Metazoa</taxon>
        <taxon>Chordata</taxon>
        <taxon>Tunicata</taxon>
        <taxon>Appendicularia</taxon>
        <taxon>Copelata</taxon>
        <taxon>Oikopleuridae</taxon>
        <taxon>Oikopleura</taxon>
    </lineage>
</organism>
<sequence>MKFLLLLFLSAFISAQCPDLVLKERCEQMCNQELFDCLSNCESTAKSDCHYICMGDASRCGAACPCNNDCLNGCEGCANPVCSCKNPRENSEYNFCMKKALDEERNCISSCANEDCIEECYVIRKGAISKCPCNSYCQVGCPCEQFNCQEYAILLQESAAKMVSKSFGVIFSQEKNGKIKENRKLLLDPEVDLTSTCYQYFKGEHMLFGGAKKRRQVAKIENCEIKNTGKQLAYNFDSFNGRCMLQENEFGWEDDVVMFCFGSSSKTCFEFDGEKSNSIYISPQHEHARGGLGSFQKETFVVGGGVYGADNNFNSKLEFRGRNGWVEHADFPRQSGIADFVLASVHDSGQAFLIGGWSGSDGLNDVYELVMTKEGAGRFQYRQRLQEIVRFGSAAVLSSEIMIASTHVQVFNFKELQETRVFDVFNQKTNHPIFFKVEADFCMNACQEQCFL</sequence>
<evidence type="ECO:0000313" key="2">
    <source>
        <dbReference type="EMBL" id="CAG5077986.1"/>
    </source>
</evidence>
<dbReference type="EMBL" id="OU015568">
    <property type="protein sequence ID" value="CAG5077986.1"/>
    <property type="molecule type" value="Genomic_DNA"/>
</dbReference>
<gene>
    <name evidence="2" type="ORF">OKIOD_LOCUS420</name>
</gene>
<accession>A0ABN7RHY9</accession>
<feature type="chain" id="PRO_5046061922" evidence="1">
    <location>
        <begin position="16"/>
        <end position="452"/>
    </location>
</feature>
<proteinExistence type="predicted"/>
<reference evidence="2 3" key="1">
    <citation type="submission" date="2021-04" db="EMBL/GenBank/DDBJ databases">
        <authorList>
            <person name="Bliznina A."/>
        </authorList>
    </citation>
    <scope>NUCLEOTIDE SEQUENCE [LARGE SCALE GENOMIC DNA]</scope>
</reference>
<dbReference type="SUPFAM" id="SSF50965">
    <property type="entry name" value="Galactose oxidase, central domain"/>
    <property type="match status" value="1"/>
</dbReference>
<protein>
    <submittedName>
        <fullName evidence="2">Oidioi.mRNA.OKI2018_I69.PAR.g8862.t1.cds</fullName>
    </submittedName>
</protein>
<name>A0ABN7RHY9_OIKDI</name>
<feature type="signal peptide" evidence="1">
    <location>
        <begin position="1"/>
        <end position="15"/>
    </location>
</feature>
<keyword evidence="1" id="KW-0732">Signal</keyword>